<organism evidence="3 4">
    <name type="scientific">Mycoplasma mycoides subsp. capri</name>
    <dbReference type="NCBI Taxonomy" id="40477"/>
    <lineage>
        <taxon>Bacteria</taxon>
        <taxon>Bacillati</taxon>
        <taxon>Mycoplasmatota</taxon>
        <taxon>Mollicutes</taxon>
        <taxon>Mycoplasmataceae</taxon>
        <taxon>Mycoplasma</taxon>
    </lineage>
</organism>
<feature type="transmembrane region" description="Helical" evidence="1">
    <location>
        <begin position="319"/>
        <end position="339"/>
    </location>
</feature>
<gene>
    <name evidence="3" type="ORF">MMC68T_00889</name>
</gene>
<keyword evidence="1" id="KW-0472">Membrane</keyword>
<evidence type="ECO:0000256" key="1">
    <source>
        <dbReference type="SAM" id="Phobius"/>
    </source>
</evidence>
<feature type="transmembrane region" description="Helical" evidence="1">
    <location>
        <begin position="156"/>
        <end position="180"/>
    </location>
</feature>
<name>A0AB38GFT3_MYCMC</name>
<dbReference type="AlphaFoldDB" id="A0AB38GFT3"/>
<feature type="transmembrane region" description="Helical" evidence="1">
    <location>
        <begin position="351"/>
        <end position="369"/>
    </location>
</feature>
<evidence type="ECO:0000259" key="2">
    <source>
        <dbReference type="Pfam" id="PF01569"/>
    </source>
</evidence>
<sequence>MLVETNKKNKQVIFNLKNSKYYSSYFIYICVGILFILGLIALIFSTPYKNDFKLSQFFEKITNYELGKWWARGTELIGDTQVLIYYLALFMIAIECFFAYKKQNKNLFFIKHYYLVKIIYILILFTIISIAIFRIYKVYNFDNGFGKYGDLVFQDTIIYRQVLTTLILVYQVIILSLFFYTIHFKLAKRSDILTNKYFSKSIKILIIGPFLLTVVTLIKGMTSRPFYWNVIFADLLNKMSKTHPEFVTYYLKQEDFQLGFLASSLDFKQYDFLKLVDINQIKNMYFSNANSTDNWAWYVFNGFFSPSKYTCQFTYYQEWAFPSGHACQTMVVGYAWYSIFITDKKLTTKKLMFCFVYLLFLISMSFALVATRGHWVSDVAFSYVFAIPLIVIVEIIYKKLSIKYFKI</sequence>
<proteinExistence type="predicted"/>
<dbReference type="EMBL" id="LS483515">
    <property type="protein sequence ID" value="SRX72150.1"/>
    <property type="molecule type" value="Genomic_DNA"/>
</dbReference>
<dbReference type="RefSeq" id="WP_020863066.1">
    <property type="nucleotide sequence ID" value="NZ_CP012387.1"/>
</dbReference>
<reference evidence="3 4" key="1">
    <citation type="submission" date="2018-05" db="EMBL/GenBank/DDBJ databases">
        <authorList>
            <person name="Falquet L."/>
            <person name="Falquet L."/>
        </authorList>
    </citation>
    <scope>NUCLEOTIDE SEQUENCE [LARGE SCALE GENOMIC DNA]</scope>
    <source>
        <strain evidence="3 4">GM12</strain>
    </source>
</reference>
<feature type="transmembrane region" description="Helical" evidence="1">
    <location>
        <begin position="201"/>
        <end position="218"/>
    </location>
</feature>
<evidence type="ECO:0000313" key="4">
    <source>
        <dbReference type="Proteomes" id="UP000290347"/>
    </source>
</evidence>
<feature type="transmembrane region" description="Helical" evidence="1">
    <location>
        <begin position="21"/>
        <end position="44"/>
    </location>
</feature>
<dbReference type="CDD" id="cd01610">
    <property type="entry name" value="PAP2_like"/>
    <property type="match status" value="1"/>
</dbReference>
<feature type="transmembrane region" description="Helical" evidence="1">
    <location>
        <begin position="83"/>
        <end position="100"/>
    </location>
</feature>
<dbReference type="Proteomes" id="UP000290347">
    <property type="component" value="Chromosome"/>
</dbReference>
<accession>A0AB38GFT3</accession>
<feature type="transmembrane region" description="Helical" evidence="1">
    <location>
        <begin position="375"/>
        <end position="397"/>
    </location>
</feature>
<dbReference type="Pfam" id="PF01569">
    <property type="entry name" value="PAP2"/>
    <property type="match status" value="1"/>
</dbReference>
<feature type="domain" description="Phosphatidic acid phosphatase type 2/haloperoxidase" evidence="2">
    <location>
        <begin position="309"/>
        <end position="394"/>
    </location>
</feature>
<feature type="transmembrane region" description="Helical" evidence="1">
    <location>
        <begin position="112"/>
        <end position="136"/>
    </location>
</feature>
<dbReference type="InterPro" id="IPR000326">
    <property type="entry name" value="PAP2/HPO"/>
</dbReference>
<evidence type="ECO:0000313" key="3">
    <source>
        <dbReference type="EMBL" id="SRX72150.1"/>
    </source>
</evidence>
<keyword evidence="1" id="KW-1133">Transmembrane helix</keyword>
<protein>
    <submittedName>
        <fullName evidence="3">Membrane protein</fullName>
    </submittedName>
</protein>
<keyword evidence="1" id="KW-0812">Transmembrane</keyword>